<protein>
    <submittedName>
        <fullName evidence="2">Uncharacterized protein</fullName>
    </submittedName>
</protein>
<keyword evidence="1" id="KW-0812">Transmembrane</keyword>
<keyword evidence="1" id="KW-0472">Membrane</keyword>
<dbReference type="RefSeq" id="XP_020074390.1">
    <property type="nucleotide sequence ID" value="XM_020223152.1"/>
</dbReference>
<evidence type="ECO:0000313" key="2">
    <source>
        <dbReference type="EMBL" id="ODV65323.1"/>
    </source>
</evidence>
<dbReference type="AlphaFoldDB" id="A0A1E4RDK9"/>
<reference evidence="3" key="1">
    <citation type="submission" date="2016-05" db="EMBL/GenBank/DDBJ databases">
        <title>Comparative genomics of biotechnologically important yeasts.</title>
        <authorList>
            <consortium name="DOE Joint Genome Institute"/>
            <person name="Riley R."/>
            <person name="Haridas S."/>
            <person name="Wolfe K.H."/>
            <person name="Lopes M.R."/>
            <person name="Hittinger C.T."/>
            <person name="Goker M."/>
            <person name="Salamov A."/>
            <person name="Wisecaver J."/>
            <person name="Long T.M."/>
            <person name="Aerts A.L."/>
            <person name="Barry K."/>
            <person name="Choi C."/>
            <person name="Clum A."/>
            <person name="Coughlan A.Y."/>
            <person name="Deshpande S."/>
            <person name="Douglass A.P."/>
            <person name="Hanson S.J."/>
            <person name="Klenk H.-P."/>
            <person name="Labutti K."/>
            <person name="Lapidus A."/>
            <person name="Lindquist E."/>
            <person name="Lipzen A."/>
            <person name="Meier-Kolthoff J.P."/>
            <person name="Ohm R.A."/>
            <person name="Otillar R.P."/>
            <person name="Pangilinan J."/>
            <person name="Peng Y."/>
            <person name="Rokas A."/>
            <person name="Rosa C.A."/>
            <person name="Scheuner C."/>
            <person name="Sibirny A.A."/>
            <person name="Slot J.C."/>
            <person name="Stielow J.B."/>
            <person name="Sun H."/>
            <person name="Kurtzman C.P."/>
            <person name="Blackwell M."/>
            <person name="Grigoriev I.V."/>
            <person name="Jeffries T.W."/>
        </authorList>
    </citation>
    <scope>NUCLEOTIDE SEQUENCE [LARGE SCALE GENOMIC DNA]</scope>
    <source>
        <strain evidence="3">NRRL Y-1933</strain>
    </source>
</reference>
<evidence type="ECO:0000256" key="1">
    <source>
        <dbReference type="SAM" id="Phobius"/>
    </source>
</evidence>
<dbReference type="EMBL" id="KV454545">
    <property type="protein sequence ID" value="ODV65323.1"/>
    <property type="molecule type" value="Genomic_DNA"/>
</dbReference>
<gene>
    <name evidence="2" type="ORF">HYPBUDRAFT_232708</name>
</gene>
<keyword evidence="1" id="KW-1133">Transmembrane helix</keyword>
<sequence length="61" mass="7223">MWALLFGARVYVYVGHVIVFRLLVESCKYRIQLAGAVGGMWLERVEEVYWKNWVRLCTCHC</sequence>
<proteinExistence type="predicted"/>
<dbReference type="Proteomes" id="UP000095085">
    <property type="component" value="Unassembled WGS sequence"/>
</dbReference>
<accession>A0A1E4RDK9</accession>
<evidence type="ECO:0000313" key="3">
    <source>
        <dbReference type="Proteomes" id="UP000095085"/>
    </source>
</evidence>
<feature type="transmembrane region" description="Helical" evidence="1">
    <location>
        <begin position="6"/>
        <end position="24"/>
    </location>
</feature>
<dbReference type="GeneID" id="30997701"/>
<name>A0A1E4RDK9_9ASCO</name>
<keyword evidence="3" id="KW-1185">Reference proteome</keyword>
<organism evidence="2 3">
    <name type="scientific">Hyphopichia burtonii NRRL Y-1933</name>
    <dbReference type="NCBI Taxonomy" id="984485"/>
    <lineage>
        <taxon>Eukaryota</taxon>
        <taxon>Fungi</taxon>
        <taxon>Dikarya</taxon>
        <taxon>Ascomycota</taxon>
        <taxon>Saccharomycotina</taxon>
        <taxon>Pichiomycetes</taxon>
        <taxon>Debaryomycetaceae</taxon>
        <taxon>Hyphopichia</taxon>
    </lineage>
</organism>